<keyword evidence="2" id="KW-0614">Plasmid</keyword>
<dbReference type="RefSeq" id="WP_187689637.1">
    <property type="nucleotide sequence ID" value="NZ_AP023397.1"/>
</dbReference>
<evidence type="ECO:0000313" key="2">
    <source>
        <dbReference type="EMBL" id="BCK59430.1"/>
    </source>
</evidence>
<gene>
    <name evidence="2" type="ORF">NWFMUON74_72020</name>
</gene>
<evidence type="ECO:0000259" key="1">
    <source>
        <dbReference type="PROSITE" id="PS51186"/>
    </source>
</evidence>
<accession>A0A7G1KVY9</accession>
<dbReference type="Gene3D" id="3.40.630.30">
    <property type="match status" value="1"/>
</dbReference>
<dbReference type="GeneID" id="80351568"/>
<sequence length="197" mass="21830">MTWEIRRIRAGDGEQLRAVRLAALRECPTAFGETADQAAALHPADWEARIARSCVPGRQVLAVATDRNRGEFVGMLGGFIDAERDRPELLVPVPDGARWAMVWGAYVRPRARGGGLADQLLAAVHRWAADEARVEWIGLDVVETNTRAVAFYRRNGYASTALRRPYTLDPALTEIVMVRPLRRDPESAQSSALLADR</sequence>
<geneLocation type="plasmid" evidence="2 3">
    <name>pFMUON74</name>
</geneLocation>
<dbReference type="Proteomes" id="UP000516173">
    <property type="component" value="Plasmid pFMUON74"/>
</dbReference>
<dbReference type="Pfam" id="PF00583">
    <property type="entry name" value="Acetyltransf_1"/>
    <property type="match status" value="1"/>
</dbReference>
<dbReference type="AlphaFoldDB" id="A0A7G1KVY9"/>
<dbReference type="EMBL" id="AP023397">
    <property type="protein sequence ID" value="BCK59430.1"/>
    <property type="molecule type" value="Genomic_DNA"/>
</dbReference>
<evidence type="ECO:0000313" key="3">
    <source>
        <dbReference type="Proteomes" id="UP000516173"/>
    </source>
</evidence>
<keyword evidence="2" id="KW-0808">Transferase</keyword>
<proteinExistence type="predicted"/>
<dbReference type="InterPro" id="IPR016181">
    <property type="entry name" value="Acyl_CoA_acyltransferase"/>
</dbReference>
<dbReference type="PROSITE" id="PS51186">
    <property type="entry name" value="GNAT"/>
    <property type="match status" value="1"/>
</dbReference>
<name>A0A7G1KVY9_9NOCA</name>
<protein>
    <submittedName>
        <fullName evidence="2">N-acetyltransferase</fullName>
    </submittedName>
</protein>
<reference evidence="2 3" key="1">
    <citation type="submission" date="2020-08" db="EMBL/GenBank/DDBJ databases">
        <title>Genome Sequencing of Nocardia wallacei strain FMUON74 and assembly.</title>
        <authorList>
            <person name="Toyokawa M."/>
            <person name="Uesaka K."/>
        </authorList>
    </citation>
    <scope>NUCLEOTIDE SEQUENCE [LARGE SCALE GENOMIC DNA]</scope>
    <source>
        <strain evidence="2 3">FMUON74</strain>
        <plasmid evidence="2 3">pFMUON74</plasmid>
    </source>
</reference>
<dbReference type="SUPFAM" id="SSF55729">
    <property type="entry name" value="Acyl-CoA N-acyltransferases (Nat)"/>
    <property type="match status" value="1"/>
</dbReference>
<organism evidence="2 3">
    <name type="scientific">Nocardia wallacei</name>
    <dbReference type="NCBI Taxonomy" id="480035"/>
    <lineage>
        <taxon>Bacteria</taxon>
        <taxon>Bacillati</taxon>
        <taxon>Actinomycetota</taxon>
        <taxon>Actinomycetes</taxon>
        <taxon>Mycobacteriales</taxon>
        <taxon>Nocardiaceae</taxon>
        <taxon>Nocardia</taxon>
    </lineage>
</organism>
<dbReference type="KEGG" id="nwl:NWFMUON74_72020"/>
<dbReference type="GO" id="GO:0016747">
    <property type="term" value="F:acyltransferase activity, transferring groups other than amino-acyl groups"/>
    <property type="evidence" value="ECO:0007669"/>
    <property type="project" value="InterPro"/>
</dbReference>
<keyword evidence="3" id="KW-1185">Reference proteome</keyword>
<dbReference type="InterPro" id="IPR000182">
    <property type="entry name" value="GNAT_dom"/>
</dbReference>
<feature type="domain" description="N-acetyltransferase" evidence="1">
    <location>
        <begin position="3"/>
        <end position="182"/>
    </location>
</feature>